<dbReference type="PANTHER" id="PTHR10742:SF410">
    <property type="entry name" value="LYSINE-SPECIFIC HISTONE DEMETHYLASE 2"/>
    <property type="match status" value="1"/>
</dbReference>
<keyword evidence="9" id="KW-1185">Reference proteome</keyword>
<proteinExistence type="inferred from homology"/>
<evidence type="ECO:0000259" key="7">
    <source>
        <dbReference type="Pfam" id="PF01593"/>
    </source>
</evidence>
<dbReference type="InterPro" id="IPR002937">
    <property type="entry name" value="Amino_oxidase"/>
</dbReference>
<dbReference type="InterPro" id="IPR036188">
    <property type="entry name" value="FAD/NAD-bd_sf"/>
</dbReference>
<evidence type="ECO:0000256" key="4">
    <source>
        <dbReference type="ARBA" id="ARBA00017871"/>
    </source>
</evidence>
<comment type="similarity">
    <text evidence="2">Belongs to the tryptophan 2-monooxygenase family.</text>
</comment>
<evidence type="ECO:0000256" key="2">
    <source>
        <dbReference type="ARBA" id="ARBA00005833"/>
    </source>
</evidence>
<feature type="domain" description="Amine oxidase" evidence="7">
    <location>
        <begin position="48"/>
        <end position="441"/>
    </location>
</feature>
<organism evidence="8 9">
    <name type="scientific">Methylobacterium radiotolerans</name>
    <dbReference type="NCBI Taxonomy" id="31998"/>
    <lineage>
        <taxon>Bacteria</taxon>
        <taxon>Pseudomonadati</taxon>
        <taxon>Pseudomonadota</taxon>
        <taxon>Alphaproteobacteria</taxon>
        <taxon>Hyphomicrobiales</taxon>
        <taxon>Methylobacteriaceae</taxon>
        <taxon>Methylobacterium</taxon>
    </lineage>
</organism>
<comment type="catalytic activity">
    <reaction evidence="6">
        <text>L-tryptophan + O2 = indole-3-acetamide + CO2 + H2O</text>
        <dbReference type="Rhea" id="RHEA:16165"/>
        <dbReference type="ChEBI" id="CHEBI:15377"/>
        <dbReference type="ChEBI" id="CHEBI:15379"/>
        <dbReference type="ChEBI" id="CHEBI:16031"/>
        <dbReference type="ChEBI" id="CHEBI:16526"/>
        <dbReference type="ChEBI" id="CHEBI:57912"/>
        <dbReference type="EC" id="1.13.12.3"/>
    </reaction>
</comment>
<comment type="pathway">
    <text evidence="1">Plant hormone metabolism; auxin biosynthesis.</text>
</comment>
<reference evidence="8 9" key="1">
    <citation type="submission" date="2024-06" db="EMBL/GenBank/DDBJ databases">
        <title>Genomics of switchgrass bacterial isolates.</title>
        <authorList>
            <person name="Shade A."/>
        </authorList>
    </citation>
    <scope>NUCLEOTIDE SEQUENCE [LARGE SCALE GENOMIC DNA]</scope>
    <source>
        <strain evidence="8 9">PvP084</strain>
    </source>
</reference>
<comment type="caution">
    <text evidence="8">The sequence shown here is derived from an EMBL/GenBank/DDBJ whole genome shotgun (WGS) entry which is preliminary data.</text>
</comment>
<dbReference type="EC" id="1.13.12.3" evidence="3"/>
<protein>
    <recommendedName>
        <fullName evidence="4">Tryptophan 2-monooxygenase</fullName>
        <ecNumber evidence="3">1.13.12.3</ecNumber>
    </recommendedName>
</protein>
<evidence type="ECO:0000313" key="8">
    <source>
        <dbReference type="EMBL" id="MET3867791.1"/>
    </source>
</evidence>
<gene>
    <name evidence="8" type="ORF">ABIC20_005100</name>
</gene>
<evidence type="ECO:0000256" key="6">
    <source>
        <dbReference type="ARBA" id="ARBA00047321"/>
    </source>
</evidence>
<evidence type="ECO:0000256" key="5">
    <source>
        <dbReference type="ARBA" id="ARBA00023070"/>
    </source>
</evidence>
<evidence type="ECO:0000256" key="1">
    <source>
        <dbReference type="ARBA" id="ARBA00004814"/>
    </source>
</evidence>
<keyword evidence="5" id="KW-0073">Auxin biosynthesis</keyword>
<evidence type="ECO:0000313" key="9">
    <source>
        <dbReference type="Proteomes" id="UP001549119"/>
    </source>
</evidence>
<dbReference type="PANTHER" id="PTHR10742">
    <property type="entry name" value="FLAVIN MONOAMINE OXIDASE"/>
    <property type="match status" value="1"/>
</dbReference>
<dbReference type="EMBL" id="JBEPNW010000002">
    <property type="protein sequence ID" value="MET3867791.1"/>
    <property type="molecule type" value="Genomic_DNA"/>
</dbReference>
<name>A0ABV2NMQ4_9HYPH</name>
<dbReference type="Gene3D" id="3.50.50.60">
    <property type="entry name" value="FAD/NAD(P)-binding domain"/>
    <property type="match status" value="3"/>
</dbReference>
<evidence type="ECO:0000256" key="3">
    <source>
        <dbReference type="ARBA" id="ARBA00012535"/>
    </source>
</evidence>
<dbReference type="SUPFAM" id="SSF51905">
    <property type="entry name" value="FAD/NAD(P)-binding domain"/>
    <property type="match status" value="1"/>
</dbReference>
<sequence length="458" mass="48689">MQDTTGQVSAPRASDRRWVDPVVQPAYRPRLAPLPEHPEVLVIGAGAAGIGAARTLAARGVSVAVLEARDRVGGRALTVSLRGHALDLGAHWLHAGPINPLVALGRARGERLRRAAQESHVWVGGRPGRADDVRANGRAFDRADRAMTRGAARPGPDRPASSALPPGLGAWGERVAQVHGLVSGRPLAEVSLHDFPSLEYGDNYFLADGYGSYIARLADGLPVALATPVTRIDWSGGRVRATGADGTVYAARAVIVTVPMMVLRDGPAFTPPLPNAVRAAIDGFTTGIYEHAVLHWPSSPFRGRDRLAAIHGGRRAPPGLLTRIDDTPFHYYELDLHEAAAIDAAGSGADGVRRHVRAVLTEHFGRARLRDLTIPAVSAWRHDRWSRGSWAVVPPGHAPARKALRASVADTVWFAGEALSREQWGTVGGAYEEGVRAAEAVSAIVPDGARERIRAGTG</sequence>
<dbReference type="Pfam" id="PF01593">
    <property type="entry name" value="Amino_oxidase"/>
    <property type="match status" value="1"/>
</dbReference>
<accession>A0ABV2NMQ4</accession>
<dbReference type="InterPro" id="IPR050281">
    <property type="entry name" value="Flavin_monoamine_oxidase"/>
</dbReference>
<dbReference type="Proteomes" id="UP001549119">
    <property type="component" value="Unassembled WGS sequence"/>
</dbReference>